<dbReference type="AlphaFoldDB" id="A0A939EE98"/>
<dbReference type="EMBL" id="JAEKJZ010000002">
    <property type="protein sequence ID" value="MBN9671656.1"/>
    <property type="molecule type" value="Genomic_DNA"/>
</dbReference>
<feature type="compositionally biased region" description="Basic and acidic residues" evidence="1">
    <location>
        <begin position="384"/>
        <end position="394"/>
    </location>
</feature>
<gene>
    <name evidence="2" type="ORF">JF539_15005</name>
</gene>
<organism evidence="2 3">
    <name type="scientific">Roseibium aggregatum</name>
    <dbReference type="NCBI Taxonomy" id="187304"/>
    <lineage>
        <taxon>Bacteria</taxon>
        <taxon>Pseudomonadati</taxon>
        <taxon>Pseudomonadota</taxon>
        <taxon>Alphaproteobacteria</taxon>
        <taxon>Hyphomicrobiales</taxon>
        <taxon>Stappiaceae</taxon>
        <taxon>Roseibium</taxon>
    </lineage>
</organism>
<comment type="caution">
    <text evidence="2">The sequence shown here is derived from an EMBL/GenBank/DDBJ whole genome shotgun (WGS) entry which is preliminary data.</text>
</comment>
<dbReference type="RefSeq" id="WP_207141472.1">
    <property type="nucleotide sequence ID" value="NZ_JAEKJZ010000002.1"/>
</dbReference>
<name>A0A939EE98_9HYPH</name>
<accession>A0A939EE98</accession>
<evidence type="ECO:0000313" key="3">
    <source>
        <dbReference type="Proteomes" id="UP000664096"/>
    </source>
</evidence>
<proteinExistence type="predicted"/>
<protein>
    <submittedName>
        <fullName evidence="2">Uncharacterized protein</fullName>
    </submittedName>
</protein>
<evidence type="ECO:0000256" key="1">
    <source>
        <dbReference type="SAM" id="MobiDB-lite"/>
    </source>
</evidence>
<sequence length="499" mass="53435">MIAGRKGGLAREERWNGFGADGSTALDGAADVGEADAGKSRADVVFALAWGHDEVVADFDPRTGIIIIDRLGEAKLQFAETATGVILSVPSNNQALTLAGLKLRDLRTSNFRVSDDGAAGEVLEAIATALMEPAPGETERATRTKSGAEWDGCGVVYDNDGANPPVPSGVSDAGGVTWPADFSADDIIGFNPVTDTIDFDSPSANGAVLNMTPVGEAIIDDPRGPEMQILQGMLLSDLSAENFGHVSHKHLRLDIGGILSWEKGLGPRKTDTVYIRSHEYGVTQIIEDFDPLTQKISFLYFGGRFTRVEDTPGGMEIRSLPSGQKFIFSGVTKADLVARNMEFRWDQVLADNLADAFGLDPDDVYLVSTKRLLTPKGPGGAPAKTDRDHSRQEAASETGTTEAAEIEGVPGAATSSSAPEAKDDDVSGADLDTSRKFQDWGREFVALSLNPEEDMLDFRDLRPSGRQIKPVGRKILVRAKKKRGDAAQVKTRNNTDTLM</sequence>
<feature type="region of interest" description="Disordered" evidence="1">
    <location>
        <begin position="375"/>
        <end position="430"/>
    </location>
</feature>
<evidence type="ECO:0000313" key="2">
    <source>
        <dbReference type="EMBL" id="MBN9671656.1"/>
    </source>
</evidence>
<dbReference type="Proteomes" id="UP000664096">
    <property type="component" value="Unassembled WGS sequence"/>
</dbReference>
<reference evidence="2" key="1">
    <citation type="submission" date="2020-12" db="EMBL/GenBank/DDBJ databases">
        <title>Oil enriched cultivation method for isolating marine PHA-producing bacteria.</title>
        <authorList>
            <person name="Zheng W."/>
            <person name="Yu S."/>
            <person name="Huang Y."/>
        </authorList>
    </citation>
    <scope>NUCLEOTIDE SEQUENCE</scope>
    <source>
        <strain evidence="2">SY-2-12</strain>
    </source>
</reference>